<comment type="caution">
    <text evidence="1">The sequence shown here is derived from an EMBL/GenBank/DDBJ whole genome shotgun (WGS) entry which is preliminary data.</text>
</comment>
<reference evidence="2" key="1">
    <citation type="journal article" date="2023" name="Front. Plant Sci.">
        <title>Chromosomal-level genome assembly of Melastoma candidum provides insights into trichome evolution.</title>
        <authorList>
            <person name="Zhong Y."/>
            <person name="Wu W."/>
            <person name="Sun C."/>
            <person name="Zou P."/>
            <person name="Liu Y."/>
            <person name="Dai S."/>
            <person name="Zhou R."/>
        </authorList>
    </citation>
    <scope>NUCLEOTIDE SEQUENCE [LARGE SCALE GENOMIC DNA]</scope>
</reference>
<name>A0ACB9R0G0_9MYRT</name>
<dbReference type="EMBL" id="CM042883">
    <property type="protein sequence ID" value="KAI4372571.1"/>
    <property type="molecule type" value="Genomic_DNA"/>
</dbReference>
<gene>
    <name evidence="1" type="ORF">MLD38_010784</name>
</gene>
<evidence type="ECO:0000313" key="2">
    <source>
        <dbReference type="Proteomes" id="UP001057402"/>
    </source>
</evidence>
<evidence type="ECO:0000313" key="1">
    <source>
        <dbReference type="EMBL" id="KAI4372571.1"/>
    </source>
</evidence>
<keyword evidence="2" id="KW-1185">Reference proteome</keyword>
<organism evidence="1 2">
    <name type="scientific">Melastoma candidum</name>
    <dbReference type="NCBI Taxonomy" id="119954"/>
    <lineage>
        <taxon>Eukaryota</taxon>
        <taxon>Viridiplantae</taxon>
        <taxon>Streptophyta</taxon>
        <taxon>Embryophyta</taxon>
        <taxon>Tracheophyta</taxon>
        <taxon>Spermatophyta</taxon>
        <taxon>Magnoliopsida</taxon>
        <taxon>eudicotyledons</taxon>
        <taxon>Gunneridae</taxon>
        <taxon>Pentapetalae</taxon>
        <taxon>rosids</taxon>
        <taxon>malvids</taxon>
        <taxon>Myrtales</taxon>
        <taxon>Melastomataceae</taxon>
        <taxon>Melastomatoideae</taxon>
        <taxon>Melastomateae</taxon>
        <taxon>Melastoma</taxon>
    </lineage>
</organism>
<protein>
    <submittedName>
        <fullName evidence="1">Uncharacterized protein</fullName>
    </submittedName>
</protein>
<accession>A0ACB9R0G0</accession>
<proteinExistence type="predicted"/>
<dbReference type="Proteomes" id="UP001057402">
    <property type="component" value="Chromosome 4"/>
</dbReference>
<sequence length="257" mass="28570">MTIPRAKSGNKSSGVLRNIIRTRNTPRATTKPQAPPSTTGLGRNQNVLRDVAKPRKPSSATGSGSLKKGPCFALMNAQPVPRESKNFFIFGSNKSSSLPIHGPPYLPPLFRQYIDSLGGQEVKLVMQKVLTRSDLHPDSGRLTLPENQFVSNVNLLRKQESTIMMITKEISVGVISSKLEEKAFKLKVWMTFKGARIAGQPEPLVTRVYTLQGGWLDFARENHLKENDRVQVSSFRVIDEVLHESLKLLIVKLNGED</sequence>